<feature type="domain" description="Formamidopyrimidine-DNA glycosylase catalytic" evidence="22">
    <location>
        <begin position="10"/>
        <end position="122"/>
    </location>
</feature>
<dbReference type="FunFam" id="1.10.8.50:FF:000003">
    <property type="entry name" value="Formamidopyrimidine-DNA glycosylase"/>
    <property type="match status" value="1"/>
</dbReference>
<evidence type="ECO:0000259" key="22">
    <source>
        <dbReference type="PROSITE" id="PS51068"/>
    </source>
</evidence>
<dbReference type="SUPFAM" id="SSF57716">
    <property type="entry name" value="Glucocorticoid receptor-like (DNA-binding domain)"/>
    <property type="match status" value="1"/>
</dbReference>
<dbReference type="InParanoid" id="W0RL42"/>
<dbReference type="HOGENOM" id="CLU_038423_1_2_0"/>
<evidence type="ECO:0000256" key="11">
    <source>
        <dbReference type="ARBA" id="ARBA00022801"/>
    </source>
</evidence>
<dbReference type="GO" id="GO:0140078">
    <property type="term" value="F:class I DNA-(apurinic or apyrimidinic site) endonuclease activity"/>
    <property type="evidence" value="ECO:0007669"/>
    <property type="project" value="UniProtKB-EC"/>
</dbReference>
<dbReference type="SMART" id="SM00898">
    <property type="entry name" value="Fapy_DNA_glyco"/>
    <property type="match status" value="1"/>
</dbReference>
<comment type="subunit">
    <text evidence="4">Monomer.</text>
</comment>
<evidence type="ECO:0000256" key="7">
    <source>
        <dbReference type="ARBA" id="ARBA00016240"/>
    </source>
</evidence>
<protein>
    <recommendedName>
        <fullName evidence="7">Formamidopyrimidine-DNA glycosylase</fullName>
        <ecNumber evidence="5">3.2.2.23</ecNumber>
        <ecNumber evidence="6">4.2.99.18</ecNumber>
    </recommendedName>
    <alternativeName>
        <fullName evidence="18">DNA-(apurinic or apyrimidinic site) lyase MutM</fullName>
    </alternativeName>
</protein>
<gene>
    <name evidence="23" type="ORF">J421_2616</name>
</gene>
<comment type="similarity">
    <text evidence="3">Belongs to the FPG family.</text>
</comment>
<evidence type="ECO:0000313" key="24">
    <source>
        <dbReference type="Proteomes" id="UP000019151"/>
    </source>
</evidence>
<feature type="domain" description="FPG-type" evidence="21">
    <location>
        <begin position="234"/>
        <end position="268"/>
    </location>
</feature>
<dbReference type="InterPro" id="IPR035937">
    <property type="entry name" value="FPG_N"/>
</dbReference>
<evidence type="ECO:0000256" key="5">
    <source>
        <dbReference type="ARBA" id="ARBA00012024"/>
    </source>
</evidence>
<dbReference type="Gene3D" id="3.20.190.10">
    <property type="entry name" value="MutM-like, N-terminal"/>
    <property type="match status" value="1"/>
</dbReference>
<dbReference type="PROSITE" id="PS51066">
    <property type="entry name" value="ZF_FPG_2"/>
    <property type="match status" value="1"/>
</dbReference>
<dbReference type="PROSITE" id="PS51068">
    <property type="entry name" value="FPG_CAT"/>
    <property type="match status" value="1"/>
</dbReference>
<evidence type="ECO:0000256" key="2">
    <source>
        <dbReference type="ARBA" id="ARBA00001947"/>
    </source>
</evidence>
<dbReference type="GO" id="GO:0006284">
    <property type="term" value="P:base-excision repair"/>
    <property type="evidence" value="ECO:0007669"/>
    <property type="project" value="InterPro"/>
</dbReference>
<evidence type="ECO:0000256" key="20">
    <source>
        <dbReference type="PROSITE-ProRule" id="PRU00391"/>
    </source>
</evidence>
<dbReference type="PANTHER" id="PTHR22993:SF9">
    <property type="entry name" value="FORMAMIDOPYRIMIDINE-DNA GLYCOSYLASE"/>
    <property type="match status" value="1"/>
</dbReference>
<keyword evidence="13" id="KW-0238">DNA-binding</keyword>
<reference evidence="23 24" key="1">
    <citation type="journal article" date="2014" name="Genome Announc.">
        <title>Genome Sequence and Methylome of Soil Bacterium Gemmatirosa kalamazoonensis KBS708T, a Member of the Rarely Cultivated Gemmatimonadetes Phylum.</title>
        <authorList>
            <person name="Debruyn J.M."/>
            <person name="Radosevich M."/>
            <person name="Wommack K.E."/>
            <person name="Polson S.W."/>
            <person name="Hauser L.J."/>
            <person name="Fawaz M.N."/>
            <person name="Korlach J."/>
            <person name="Tsai Y.C."/>
        </authorList>
    </citation>
    <scope>NUCLEOTIDE SEQUENCE [LARGE SCALE GENOMIC DNA]</scope>
    <source>
        <strain evidence="23 24">KBS708</strain>
    </source>
</reference>
<dbReference type="KEGG" id="gba:J421_2616"/>
<dbReference type="Gene3D" id="1.10.8.50">
    <property type="match status" value="1"/>
</dbReference>
<dbReference type="Pfam" id="PF01149">
    <property type="entry name" value="Fapy_DNA_glyco"/>
    <property type="match status" value="1"/>
</dbReference>
<accession>W0RL42</accession>
<dbReference type="OrthoDB" id="9800855at2"/>
<comment type="catalytic activity">
    <reaction evidence="19">
        <text>2'-deoxyribonucleotide-(2'-deoxyribose 5'-phosphate)-2'-deoxyribonucleotide-DNA = a 3'-end 2'-deoxyribonucleotide-(2,3-dehydro-2,3-deoxyribose 5'-phosphate)-DNA + a 5'-end 5'-phospho-2'-deoxyribonucleoside-DNA + H(+)</text>
        <dbReference type="Rhea" id="RHEA:66592"/>
        <dbReference type="Rhea" id="RHEA-COMP:13180"/>
        <dbReference type="Rhea" id="RHEA-COMP:16897"/>
        <dbReference type="Rhea" id="RHEA-COMP:17067"/>
        <dbReference type="ChEBI" id="CHEBI:15378"/>
        <dbReference type="ChEBI" id="CHEBI:136412"/>
        <dbReference type="ChEBI" id="CHEBI:157695"/>
        <dbReference type="ChEBI" id="CHEBI:167181"/>
        <dbReference type="EC" id="4.2.99.18"/>
    </reaction>
</comment>
<name>W0RL42_9BACT</name>
<dbReference type="RefSeq" id="WP_104022590.1">
    <property type="nucleotide sequence ID" value="NZ_CP007128.1"/>
</dbReference>
<dbReference type="CDD" id="cd08966">
    <property type="entry name" value="EcFpg-like_N"/>
    <property type="match status" value="1"/>
</dbReference>
<dbReference type="PANTHER" id="PTHR22993">
    <property type="entry name" value="FORMAMIDOPYRIMIDINE-DNA GLYCOSYLASE"/>
    <property type="match status" value="1"/>
</dbReference>
<dbReference type="SUPFAM" id="SSF81624">
    <property type="entry name" value="N-terminal domain of MutM-like DNA repair proteins"/>
    <property type="match status" value="1"/>
</dbReference>
<evidence type="ECO:0000256" key="4">
    <source>
        <dbReference type="ARBA" id="ARBA00011245"/>
    </source>
</evidence>
<evidence type="ECO:0000256" key="10">
    <source>
        <dbReference type="ARBA" id="ARBA00022771"/>
    </source>
</evidence>
<evidence type="ECO:0000259" key="21">
    <source>
        <dbReference type="PROSITE" id="PS51066"/>
    </source>
</evidence>
<evidence type="ECO:0000256" key="13">
    <source>
        <dbReference type="ARBA" id="ARBA00023125"/>
    </source>
</evidence>
<dbReference type="SUPFAM" id="SSF46946">
    <property type="entry name" value="S13-like H2TH domain"/>
    <property type="match status" value="1"/>
</dbReference>
<dbReference type="Pfam" id="PF06831">
    <property type="entry name" value="H2TH"/>
    <property type="match status" value="1"/>
</dbReference>
<evidence type="ECO:0000256" key="3">
    <source>
        <dbReference type="ARBA" id="ARBA00009409"/>
    </source>
</evidence>
<keyword evidence="14" id="KW-0234">DNA repair</keyword>
<dbReference type="Pfam" id="PF06827">
    <property type="entry name" value="zf-FPG_IleRS"/>
    <property type="match status" value="1"/>
</dbReference>
<comment type="catalytic activity">
    <reaction evidence="1">
        <text>Hydrolysis of DNA containing ring-opened 7-methylguanine residues, releasing 2,6-diamino-4-hydroxy-5-(N-methyl)formamidopyrimidine.</text>
        <dbReference type="EC" id="3.2.2.23"/>
    </reaction>
</comment>
<evidence type="ECO:0000256" key="16">
    <source>
        <dbReference type="ARBA" id="ARBA00023268"/>
    </source>
</evidence>
<dbReference type="InterPro" id="IPR010979">
    <property type="entry name" value="Ribosomal_uS13-like_H2TH"/>
</dbReference>
<keyword evidence="16" id="KW-0511">Multifunctional enzyme</keyword>
<organism evidence="23 24">
    <name type="scientific">Gemmatirosa kalamazoonensis</name>
    <dbReference type="NCBI Taxonomy" id="861299"/>
    <lineage>
        <taxon>Bacteria</taxon>
        <taxon>Pseudomonadati</taxon>
        <taxon>Gemmatimonadota</taxon>
        <taxon>Gemmatimonadia</taxon>
        <taxon>Gemmatimonadales</taxon>
        <taxon>Gemmatimonadaceae</taxon>
        <taxon>Gemmatirosa</taxon>
    </lineage>
</organism>
<keyword evidence="8" id="KW-0479">Metal-binding</keyword>
<dbReference type="NCBIfam" id="NF002211">
    <property type="entry name" value="PRK01103.1"/>
    <property type="match status" value="1"/>
</dbReference>
<dbReference type="SMART" id="SM01232">
    <property type="entry name" value="H2TH"/>
    <property type="match status" value="1"/>
</dbReference>
<evidence type="ECO:0000256" key="12">
    <source>
        <dbReference type="ARBA" id="ARBA00022833"/>
    </source>
</evidence>
<keyword evidence="12" id="KW-0862">Zinc</keyword>
<dbReference type="EC" id="4.2.99.18" evidence="6"/>
<evidence type="ECO:0000256" key="14">
    <source>
        <dbReference type="ARBA" id="ARBA00023204"/>
    </source>
</evidence>
<keyword evidence="15" id="KW-0456">Lyase</keyword>
<evidence type="ECO:0000256" key="18">
    <source>
        <dbReference type="ARBA" id="ARBA00030638"/>
    </source>
</evidence>
<dbReference type="EC" id="3.2.2.23" evidence="5"/>
<dbReference type="FunCoup" id="W0RL42">
    <property type="interactions" value="368"/>
</dbReference>
<dbReference type="InterPro" id="IPR012319">
    <property type="entry name" value="FPG_cat"/>
</dbReference>
<keyword evidence="9" id="KW-0227">DNA damage</keyword>
<evidence type="ECO:0000256" key="8">
    <source>
        <dbReference type="ARBA" id="ARBA00022723"/>
    </source>
</evidence>
<dbReference type="PATRIC" id="fig|861299.3.peg.2664"/>
<dbReference type="InterPro" id="IPR000214">
    <property type="entry name" value="Znf_DNA_glyclase/AP_lyase"/>
</dbReference>
<evidence type="ECO:0000256" key="1">
    <source>
        <dbReference type="ARBA" id="ARBA00001668"/>
    </source>
</evidence>
<keyword evidence="11" id="KW-0378">Hydrolase</keyword>
<evidence type="ECO:0000256" key="17">
    <source>
        <dbReference type="ARBA" id="ARBA00023295"/>
    </source>
</evidence>
<dbReference type="Proteomes" id="UP000019151">
    <property type="component" value="Chromosome"/>
</dbReference>
<proteinExistence type="inferred from homology"/>
<dbReference type="STRING" id="861299.J421_2616"/>
<sequence length="269" mass="29226">MSRITHFLMPELPEVEAAARLLREVAVGRTIRAVHRSHAATRRALPDDAVTRLVGRRVTSVERRGKHQLLTLDDGAVVHAHFRMNGDWHVGSASDEPPRHARAALDFDDGLRLTLVDSRALATLSLHSPGASPLPTLGPEPTDAGFDAASLGAALRGRRGPIKPVLLDQRVVAGLGNIYAAEALWRARVSPRAPANGIGPARLARLAAAMRDVLTEAIEKPGRYRTGEAAVTMHVYDREGEPCTRCGTMIRRIVQAGRSTYFCPRCQAR</sequence>
<dbReference type="GO" id="GO:0008270">
    <property type="term" value="F:zinc ion binding"/>
    <property type="evidence" value="ECO:0007669"/>
    <property type="project" value="UniProtKB-KW"/>
</dbReference>
<evidence type="ECO:0000256" key="9">
    <source>
        <dbReference type="ARBA" id="ARBA00022763"/>
    </source>
</evidence>
<dbReference type="InterPro" id="IPR015886">
    <property type="entry name" value="H2TH_FPG"/>
</dbReference>
<evidence type="ECO:0000256" key="15">
    <source>
        <dbReference type="ARBA" id="ARBA00023239"/>
    </source>
</evidence>
<dbReference type="NCBIfam" id="TIGR00577">
    <property type="entry name" value="fpg"/>
    <property type="match status" value="1"/>
</dbReference>
<dbReference type="EMBL" id="CP007128">
    <property type="protein sequence ID" value="AHG90153.1"/>
    <property type="molecule type" value="Genomic_DNA"/>
</dbReference>
<evidence type="ECO:0000256" key="6">
    <source>
        <dbReference type="ARBA" id="ARBA00012720"/>
    </source>
</evidence>
<dbReference type="InterPro" id="IPR020629">
    <property type="entry name" value="FPG_Glyclase"/>
</dbReference>
<dbReference type="PROSITE" id="PS01242">
    <property type="entry name" value="ZF_FPG_1"/>
    <property type="match status" value="1"/>
</dbReference>
<keyword evidence="17" id="KW-0326">Glycosidase</keyword>
<evidence type="ECO:0000313" key="23">
    <source>
        <dbReference type="EMBL" id="AHG90153.1"/>
    </source>
</evidence>
<dbReference type="GO" id="GO:0034039">
    <property type="term" value="F:8-oxo-7,8-dihydroguanine DNA N-glycosylase activity"/>
    <property type="evidence" value="ECO:0007669"/>
    <property type="project" value="TreeGrafter"/>
</dbReference>
<comment type="cofactor">
    <cofactor evidence="2">
        <name>Zn(2+)</name>
        <dbReference type="ChEBI" id="CHEBI:29105"/>
    </cofactor>
</comment>
<keyword evidence="10 20" id="KW-0863">Zinc-finger</keyword>
<dbReference type="AlphaFoldDB" id="W0RL42"/>
<evidence type="ECO:0000256" key="19">
    <source>
        <dbReference type="ARBA" id="ARBA00044632"/>
    </source>
</evidence>
<dbReference type="InterPro" id="IPR015887">
    <property type="entry name" value="DNA_glyclase_Znf_dom_DNA_BS"/>
</dbReference>
<dbReference type="GO" id="GO:0003684">
    <property type="term" value="F:damaged DNA binding"/>
    <property type="evidence" value="ECO:0007669"/>
    <property type="project" value="InterPro"/>
</dbReference>
<keyword evidence="24" id="KW-1185">Reference proteome</keyword>
<dbReference type="InterPro" id="IPR010663">
    <property type="entry name" value="Znf_FPG/IleRS"/>
</dbReference>
<dbReference type="eggNOG" id="COG0266">
    <property type="taxonomic scope" value="Bacteria"/>
</dbReference>